<dbReference type="GO" id="GO:0003676">
    <property type="term" value="F:nucleic acid binding"/>
    <property type="evidence" value="ECO:0007669"/>
    <property type="project" value="InterPro"/>
</dbReference>
<evidence type="ECO:0000313" key="5">
    <source>
        <dbReference type="Proteomes" id="UP000232149"/>
    </source>
</evidence>
<dbReference type="RefSeq" id="WP_100787306.1">
    <property type="nucleotide sequence ID" value="NZ_NPDU01000020.1"/>
</dbReference>
<dbReference type="AlphaFoldDB" id="A0A2M9YJE8"/>
<evidence type="ECO:0000256" key="2">
    <source>
        <dbReference type="HAMAP-Rule" id="MF_00048"/>
    </source>
</evidence>
<name>A0A2M9YJE8_9LEPT</name>
<sequence length="116" mass="13664">MQDFRKQKGIEGENLACDFLISIGHEILRRNFRFSRAEIDIISRKGEELHFIEVKNWKGFEIFDPRISLNQGKQNRMRRAAEGFMAANLPFQNHFVSFDLVFINSKKGCEYYPGLF</sequence>
<protein>
    <recommendedName>
        <fullName evidence="2">UPF0102 protein CH376_09470</fullName>
    </recommendedName>
</protein>
<dbReference type="EMBL" id="NPDU01000020">
    <property type="protein sequence ID" value="PJZ62156.1"/>
    <property type="molecule type" value="Genomic_DNA"/>
</dbReference>
<dbReference type="InterPro" id="IPR011335">
    <property type="entry name" value="Restrct_endonuc-II-like"/>
</dbReference>
<dbReference type="Proteomes" id="UP000232188">
    <property type="component" value="Unassembled WGS sequence"/>
</dbReference>
<keyword evidence="5" id="KW-1185">Reference proteome</keyword>
<dbReference type="PANTHER" id="PTHR34039">
    <property type="entry name" value="UPF0102 PROTEIN YRAN"/>
    <property type="match status" value="1"/>
</dbReference>
<dbReference type="InterPro" id="IPR003509">
    <property type="entry name" value="UPF0102_YraN-like"/>
</dbReference>
<dbReference type="SUPFAM" id="SSF52980">
    <property type="entry name" value="Restriction endonuclease-like"/>
    <property type="match status" value="1"/>
</dbReference>
<dbReference type="Pfam" id="PF02021">
    <property type="entry name" value="UPF0102"/>
    <property type="match status" value="1"/>
</dbReference>
<organism evidence="3 6">
    <name type="scientific">Leptospira adleri</name>
    <dbReference type="NCBI Taxonomy" id="2023186"/>
    <lineage>
        <taxon>Bacteria</taxon>
        <taxon>Pseudomonadati</taxon>
        <taxon>Spirochaetota</taxon>
        <taxon>Spirochaetia</taxon>
        <taxon>Leptospirales</taxon>
        <taxon>Leptospiraceae</taxon>
        <taxon>Leptospira</taxon>
    </lineage>
</organism>
<gene>
    <name evidence="4" type="ORF">CH376_09470</name>
    <name evidence="3" type="ORF">CH380_18845</name>
</gene>
<dbReference type="EMBL" id="NPDV01000021">
    <property type="protein sequence ID" value="PJZ51671.1"/>
    <property type="molecule type" value="Genomic_DNA"/>
</dbReference>
<dbReference type="Proteomes" id="UP000232149">
    <property type="component" value="Unassembled WGS sequence"/>
</dbReference>
<dbReference type="NCBIfam" id="NF009157">
    <property type="entry name" value="PRK12497.4-3"/>
    <property type="match status" value="1"/>
</dbReference>
<evidence type="ECO:0000313" key="3">
    <source>
        <dbReference type="EMBL" id="PJZ51671.1"/>
    </source>
</evidence>
<dbReference type="Gene3D" id="3.40.1350.10">
    <property type="match status" value="1"/>
</dbReference>
<evidence type="ECO:0000256" key="1">
    <source>
        <dbReference type="ARBA" id="ARBA00006738"/>
    </source>
</evidence>
<proteinExistence type="inferred from homology"/>
<evidence type="ECO:0000313" key="4">
    <source>
        <dbReference type="EMBL" id="PJZ62156.1"/>
    </source>
</evidence>
<dbReference type="PANTHER" id="PTHR34039:SF1">
    <property type="entry name" value="UPF0102 PROTEIN YRAN"/>
    <property type="match status" value="1"/>
</dbReference>
<reference evidence="5 6" key="1">
    <citation type="submission" date="2017-07" db="EMBL/GenBank/DDBJ databases">
        <title>Leptospira spp. isolated from tropical soils.</title>
        <authorList>
            <person name="Thibeaux R."/>
            <person name="Iraola G."/>
            <person name="Ferres I."/>
            <person name="Bierque E."/>
            <person name="Girault D."/>
            <person name="Soupe-Gilbert M.-E."/>
            <person name="Picardeau M."/>
            <person name="Goarant C."/>
        </authorList>
    </citation>
    <scope>NUCLEOTIDE SEQUENCE [LARGE SCALE GENOMIC DNA]</scope>
    <source>
        <strain evidence="3 6">FH2-B-C1</strain>
        <strain evidence="4 5">FH2-B-D1</strain>
    </source>
</reference>
<dbReference type="InterPro" id="IPR011856">
    <property type="entry name" value="tRNA_endonuc-like_dom_sf"/>
</dbReference>
<accession>A0A2M9YJE8</accession>
<comment type="similarity">
    <text evidence="1 2">Belongs to the UPF0102 family.</text>
</comment>
<evidence type="ECO:0000313" key="6">
    <source>
        <dbReference type="Proteomes" id="UP000232188"/>
    </source>
</evidence>
<comment type="caution">
    <text evidence="3">The sequence shown here is derived from an EMBL/GenBank/DDBJ whole genome shotgun (WGS) entry which is preliminary data.</text>
</comment>
<dbReference type="HAMAP" id="MF_00048">
    <property type="entry name" value="UPF0102"/>
    <property type="match status" value="1"/>
</dbReference>